<feature type="transmembrane region" description="Helical" evidence="8">
    <location>
        <begin position="29"/>
        <end position="49"/>
    </location>
</feature>
<evidence type="ECO:0000256" key="1">
    <source>
        <dbReference type="ARBA" id="ARBA00004651"/>
    </source>
</evidence>
<dbReference type="EMBL" id="BAABJM010000002">
    <property type="protein sequence ID" value="GAA5050832.1"/>
    <property type="molecule type" value="Genomic_DNA"/>
</dbReference>
<feature type="transmembrane region" description="Helical" evidence="8">
    <location>
        <begin position="137"/>
        <end position="162"/>
    </location>
</feature>
<comment type="subcellular location">
    <subcellularLocation>
        <location evidence="1">Cell membrane</location>
        <topology evidence="1">Multi-pass membrane protein</topology>
    </subcellularLocation>
</comment>
<evidence type="ECO:0000313" key="9">
    <source>
        <dbReference type="EMBL" id="GAA5050832.1"/>
    </source>
</evidence>
<dbReference type="PANTHER" id="PTHR30472">
    <property type="entry name" value="FERRIC ENTEROBACTIN TRANSPORT SYSTEM PERMEASE PROTEIN"/>
    <property type="match status" value="1"/>
</dbReference>
<dbReference type="PANTHER" id="PTHR30472:SF24">
    <property type="entry name" value="FERRIC ENTEROBACTIN TRANSPORT SYSTEM PERMEASE PROTEIN FEPG"/>
    <property type="match status" value="1"/>
</dbReference>
<accession>A0ABP9K7Y3</accession>
<keyword evidence="6 8" id="KW-1133">Transmembrane helix</keyword>
<feature type="transmembrane region" description="Helical" evidence="8">
    <location>
        <begin position="217"/>
        <end position="241"/>
    </location>
</feature>
<evidence type="ECO:0000256" key="3">
    <source>
        <dbReference type="ARBA" id="ARBA00022448"/>
    </source>
</evidence>
<feature type="transmembrane region" description="Helical" evidence="8">
    <location>
        <begin position="328"/>
        <end position="347"/>
    </location>
</feature>
<dbReference type="SUPFAM" id="SSF81345">
    <property type="entry name" value="ABC transporter involved in vitamin B12 uptake, BtuC"/>
    <property type="match status" value="1"/>
</dbReference>
<feature type="transmembrane region" description="Helical" evidence="8">
    <location>
        <begin position="169"/>
        <end position="190"/>
    </location>
</feature>
<name>A0ABP9K7Y3_9NOCA</name>
<feature type="transmembrane region" description="Helical" evidence="8">
    <location>
        <begin position="114"/>
        <end position="131"/>
    </location>
</feature>
<protein>
    <submittedName>
        <fullName evidence="9">Iron chelate uptake ABC transporter family permease subunit</fullName>
    </submittedName>
</protein>
<evidence type="ECO:0000256" key="5">
    <source>
        <dbReference type="ARBA" id="ARBA00022692"/>
    </source>
</evidence>
<comment type="caution">
    <text evidence="9">The sequence shown here is derived from an EMBL/GenBank/DDBJ whole genome shotgun (WGS) entry which is preliminary data.</text>
</comment>
<comment type="similarity">
    <text evidence="2">Belongs to the binding-protein-dependent transport system permease family. FecCD subfamily.</text>
</comment>
<evidence type="ECO:0000256" key="6">
    <source>
        <dbReference type="ARBA" id="ARBA00022989"/>
    </source>
</evidence>
<gene>
    <name evidence="9" type="ORF">GCM10023318_21510</name>
</gene>
<reference evidence="10" key="1">
    <citation type="journal article" date="2019" name="Int. J. Syst. Evol. Microbiol.">
        <title>The Global Catalogue of Microorganisms (GCM) 10K type strain sequencing project: providing services to taxonomists for standard genome sequencing and annotation.</title>
        <authorList>
            <consortium name="The Broad Institute Genomics Platform"/>
            <consortium name="The Broad Institute Genome Sequencing Center for Infectious Disease"/>
            <person name="Wu L."/>
            <person name="Ma J."/>
        </authorList>
    </citation>
    <scope>NUCLEOTIDE SEQUENCE [LARGE SCALE GENOMIC DNA]</scope>
    <source>
        <strain evidence="10">JCM 18298</strain>
    </source>
</reference>
<keyword evidence="3" id="KW-0813">Transport</keyword>
<keyword evidence="4" id="KW-1003">Cell membrane</keyword>
<keyword evidence="10" id="KW-1185">Reference proteome</keyword>
<keyword evidence="5 8" id="KW-0812">Transmembrane</keyword>
<evidence type="ECO:0000256" key="7">
    <source>
        <dbReference type="ARBA" id="ARBA00023136"/>
    </source>
</evidence>
<dbReference type="InterPro" id="IPR037294">
    <property type="entry name" value="ABC_BtuC-like"/>
</dbReference>
<evidence type="ECO:0000313" key="10">
    <source>
        <dbReference type="Proteomes" id="UP001500603"/>
    </source>
</evidence>
<evidence type="ECO:0000256" key="4">
    <source>
        <dbReference type="ARBA" id="ARBA00022475"/>
    </source>
</evidence>
<sequence>MKSSAVDARVPDRPTLRIGGVSTVLRPRAMVLVMVLAALTFALVCVDLGRGDVAVSVREVLNVLGGAGTRSHRFVVLELRLPRALTGVVAGGCLGLSGALTQSLLRNPLAAPDLLGVTSGAGAGAVLALIVGGEGLFGVLGVTVAALLGGLSTMAVVIGLAWRHGFDGFRIVLIGIGANAMLVAAITWLLTYADLTDATRAQVWLNGSLDAASWTRLWPPVIGLLVAGAVAVWSIPTLAVLRFGDDKARSLGVRLSLRQALVLLAAVAAAALATSACGPIGFIALAAPQIARLFVRSPMEPIVTSVLVGSALVVGGDIVARTVLPTPLPVGIVTSAAGGVGLLFLLVRARRKAAI</sequence>
<dbReference type="Gene3D" id="1.10.3470.10">
    <property type="entry name" value="ABC transporter involved in vitamin B12 uptake, BtuC"/>
    <property type="match status" value="1"/>
</dbReference>
<dbReference type="Proteomes" id="UP001500603">
    <property type="component" value="Unassembled WGS sequence"/>
</dbReference>
<evidence type="ECO:0000256" key="8">
    <source>
        <dbReference type="SAM" id="Phobius"/>
    </source>
</evidence>
<feature type="transmembrane region" description="Helical" evidence="8">
    <location>
        <begin position="261"/>
        <end position="287"/>
    </location>
</feature>
<evidence type="ECO:0000256" key="2">
    <source>
        <dbReference type="ARBA" id="ARBA00007935"/>
    </source>
</evidence>
<dbReference type="Pfam" id="PF01032">
    <property type="entry name" value="FecCD"/>
    <property type="match status" value="1"/>
</dbReference>
<organism evidence="9 10">
    <name type="scientific">Nocardia callitridis</name>
    <dbReference type="NCBI Taxonomy" id="648753"/>
    <lineage>
        <taxon>Bacteria</taxon>
        <taxon>Bacillati</taxon>
        <taxon>Actinomycetota</taxon>
        <taxon>Actinomycetes</taxon>
        <taxon>Mycobacteriales</taxon>
        <taxon>Nocardiaceae</taxon>
        <taxon>Nocardia</taxon>
    </lineage>
</organism>
<keyword evidence="7 8" id="KW-0472">Membrane</keyword>
<proteinExistence type="inferred from homology"/>
<dbReference type="InterPro" id="IPR000522">
    <property type="entry name" value="ABC_transptr_permease_BtuC"/>
</dbReference>
<dbReference type="CDD" id="cd06550">
    <property type="entry name" value="TM_ABC_iron-siderophores_like"/>
    <property type="match status" value="1"/>
</dbReference>